<keyword evidence="3 8" id="KW-0732">Signal</keyword>
<dbReference type="EMBL" id="JAUOPG010000008">
    <property type="protein sequence ID" value="MDO6454389.1"/>
    <property type="molecule type" value="Genomic_DNA"/>
</dbReference>
<evidence type="ECO:0000256" key="9">
    <source>
        <dbReference type="SAM" id="Coils"/>
    </source>
</evidence>
<accession>A0AAW7XMW3</accession>
<dbReference type="PANTHER" id="PTHR35936:SF32">
    <property type="entry name" value="MEMBRANE-BOUND LYTIC MUREIN TRANSGLYCOSYLASE F"/>
    <property type="match status" value="1"/>
</dbReference>
<dbReference type="PROSITE" id="PS00922">
    <property type="entry name" value="TRANSGLYCOSYLASE"/>
    <property type="match status" value="1"/>
</dbReference>
<dbReference type="Pfam" id="PF00497">
    <property type="entry name" value="SBP_bac_3"/>
    <property type="match status" value="1"/>
</dbReference>
<dbReference type="Gene3D" id="3.40.190.10">
    <property type="entry name" value="Periplasmic binding protein-like II"/>
    <property type="match status" value="2"/>
</dbReference>
<evidence type="ECO:0000256" key="8">
    <source>
        <dbReference type="HAMAP-Rule" id="MF_02016"/>
    </source>
</evidence>
<keyword evidence="6 8" id="KW-0456">Lyase</keyword>
<dbReference type="SUPFAM" id="SSF53850">
    <property type="entry name" value="Periplasmic binding protein-like II"/>
    <property type="match status" value="1"/>
</dbReference>
<evidence type="ECO:0000256" key="7">
    <source>
        <dbReference type="ARBA" id="ARBA00023316"/>
    </source>
</evidence>
<dbReference type="CDD" id="cd01009">
    <property type="entry name" value="PBP2_YfhD_N"/>
    <property type="match status" value="1"/>
</dbReference>
<dbReference type="AlphaFoldDB" id="A0AAW7XMW3"/>
<comment type="domain">
    <text evidence="8">The N-terminal domain does not have lytic activity and probably modulates enzymatic activity. The C-terminal domain is the catalytic active domain.</text>
</comment>
<dbReference type="InterPro" id="IPR023703">
    <property type="entry name" value="MltF"/>
</dbReference>
<dbReference type="NCBIfam" id="NF008112">
    <property type="entry name" value="PRK10859.1"/>
    <property type="match status" value="1"/>
</dbReference>
<dbReference type="Proteomes" id="UP001169862">
    <property type="component" value="Unassembled WGS sequence"/>
</dbReference>
<evidence type="ECO:0000256" key="4">
    <source>
        <dbReference type="ARBA" id="ARBA00023136"/>
    </source>
</evidence>
<comment type="caution">
    <text evidence="11">The sequence shown here is derived from an EMBL/GenBank/DDBJ whole genome shotgun (WGS) entry which is preliminary data.</text>
</comment>
<feature type="coiled-coil region" evidence="9">
    <location>
        <begin position="457"/>
        <end position="484"/>
    </location>
</feature>
<reference evidence="11" key="1">
    <citation type="submission" date="2023-07" db="EMBL/GenBank/DDBJ databases">
        <title>Genome content predicts the carbon catabolic preferences of heterotrophic bacteria.</title>
        <authorList>
            <person name="Gralka M."/>
        </authorList>
    </citation>
    <scope>NUCLEOTIDE SEQUENCE</scope>
    <source>
        <strain evidence="11">I2M16</strain>
    </source>
</reference>
<dbReference type="RefSeq" id="WP_303551022.1">
    <property type="nucleotide sequence ID" value="NZ_JAUOPG010000008.1"/>
</dbReference>
<organism evidence="11 12">
    <name type="scientific">Neptunomonas phycophila</name>
    <dbReference type="NCBI Taxonomy" id="1572645"/>
    <lineage>
        <taxon>Bacteria</taxon>
        <taxon>Pseudomonadati</taxon>
        <taxon>Pseudomonadota</taxon>
        <taxon>Gammaproteobacteria</taxon>
        <taxon>Oceanospirillales</taxon>
        <taxon>Oceanospirillaceae</taxon>
        <taxon>Neptunomonas</taxon>
    </lineage>
</organism>
<dbReference type="InterPro" id="IPR000189">
    <property type="entry name" value="Transglyc_AS"/>
</dbReference>
<name>A0AAW7XMW3_9GAMM</name>
<dbReference type="Pfam" id="PF01464">
    <property type="entry name" value="SLT"/>
    <property type="match status" value="1"/>
</dbReference>
<keyword evidence="4 8" id="KW-0472">Membrane</keyword>
<feature type="active site" evidence="8">
    <location>
        <position position="321"/>
    </location>
</feature>
<dbReference type="GO" id="GO:0016998">
    <property type="term" value="P:cell wall macromolecule catabolic process"/>
    <property type="evidence" value="ECO:0007669"/>
    <property type="project" value="UniProtKB-UniRule"/>
</dbReference>
<dbReference type="GO" id="GO:0000270">
    <property type="term" value="P:peptidoglycan metabolic process"/>
    <property type="evidence" value="ECO:0007669"/>
    <property type="project" value="InterPro"/>
</dbReference>
<proteinExistence type="inferred from homology"/>
<comment type="subcellular location">
    <subcellularLocation>
        <location evidence="8">Cell outer membrane</location>
        <topology evidence="8">Peripheral membrane protein</topology>
    </subcellularLocation>
    <text evidence="8">Attached to the inner leaflet of the outer membrane.</text>
</comment>
<dbReference type="HAMAP" id="MF_02016">
    <property type="entry name" value="MltF"/>
    <property type="match status" value="1"/>
</dbReference>
<dbReference type="PANTHER" id="PTHR35936">
    <property type="entry name" value="MEMBRANE-BOUND LYTIC MUREIN TRANSGLYCOSYLASE F"/>
    <property type="match status" value="1"/>
</dbReference>
<dbReference type="CDD" id="cd13403">
    <property type="entry name" value="MLTF-like"/>
    <property type="match status" value="1"/>
</dbReference>
<evidence type="ECO:0000256" key="5">
    <source>
        <dbReference type="ARBA" id="ARBA00023237"/>
    </source>
</evidence>
<evidence type="ECO:0000256" key="2">
    <source>
        <dbReference type="ARBA" id="ARBA00010333"/>
    </source>
</evidence>
<dbReference type="SMART" id="SM00062">
    <property type="entry name" value="PBPb"/>
    <property type="match status" value="1"/>
</dbReference>
<dbReference type="GO" id="GO:0009279">
    <property type="term" value="C:cell outer membrane"/>
    <property type="evidence" value="ECO:0007669"/>
    <property type="project" value="UniProtKB-SubCell"/>
</dbReference>
<dbReference type="SUPFAM" id="SSF53955">
    <property type="entry name" value="Lysozyme-like"/>
    <property type="match status" value="1"/>
</dbReference>
<comment type="similarity">
    <text evidence="1">Belongs to the transglycosylase Slt family.</text>
</comment>
<evidence type="ECO:0000256" key="6">
    <source>
        <dbReference type="ARBA" id="ARBA00023239"/>
    </source>
</evidence>
<evidence type="ECO:0000256" key="3">
    <source>
        <dbReference type="ARBA" id="ARBA00022729"/>
    </source>
</evidence>
<comment type="catalytic activity">
    <reaction evidence="8">
        <text>Exolytic cleavage of the (1-&gt;4)-beta-glycosidic linkage between N-acetylmuramic acid (MurNAc) and N-acetylglucosamine (GlcNAc) residues in peptidoglycan, from either the reducing or the non-reducing ends of the peptidoglycan chains, with concomitant formation of a 1,6-anhydrobond in the MurNAc residue.</text>
        <dbReference type="EC" id="4.2.2.n1"/>
    </reaction>
</comment>
<protein>
    <recommendedName>
        <fullName evidence="8">Membrane-bound lytic murein transglycosylase F</fullName>
        <ecNumber evidence="8">4.2.2.n1</ecNumber>
    </recommendedName>
    <alternativeName>
        <fullName evidence="8">Murein lyase F</fullName>
    </alternativeName>
</protein>
<comment type="function">
    <text evidence="8">Murein-degrading enzyme that degrades murein glycan strands and insoluble, high-molecular weight murein sacculi, with the concomitant formation of a 1,6-anhydromuramoyl product. Lytic transglycosylases (LTs) play an integral role in the metabolism of the peptidoglycan (PG) sacculus. Their lytic action creates space within the PG sacculus to allow for its expansion as well as for the insertion of various structures such as secretion systems and flagella.</text>
</comment>
<keyword evidence="7 8" id="KW-0961">Cell wall biogenesis/degradation</keyword>
<feature type="region of interest" description="LT domain" evidence="8">
    <location>
        <begin position="275"/>
        <end position="500"/>
    </location>
</feature>
<feature type="region of interest" description="Non-LT domain" evidence="8">
    <location>
        <begin position="27"/>
        <end position="274"/>
    </location>
</feature>
<keyword evidence="9" id="KW-0175">Coiled coil</keyword>
<dbReference type="GO" id="GO:0008933">
    <property type="term" value="F:peptidoglycan lytic transglycosylase activity"/>
    <property type="evidence" value="ECO:0007669"/>
    <property type="project" value="UniProtKB-UniRule"/>
</dbReference>
<dbReference type="Gene3D" id="1.10.530.10">
    <property type="match status" value="1"/>
</dbReference>
<dbReference type="InterPro" id="IPR023346">
    <property type="entry name" value="Lysozyme-like_dom_sf"/>
</dbReference>
<evidence type="ECO:0000313" key="11">
    <source>
        <dbReference type="EMBL" id="MDO6454389.1"/>
    </source>
</evidence>
<comment type="similarity">
    <text evidence="8">In the C-terminal section; belongs to the transglycosylase Slt family.</text>
</comment>
<sequence>MLFSLKKRTLKKRIDVLHLLTLIVILSLPALVSYNAKSQLQVIQDKGVLRVATRNTPNSYFIDTDGPAGFEYELAQAYANYLDVTLDIIVPNDIKGLFEAVENRDAHIAAAGITVSDIRESKYDFSRPYSESASTVIYRIRQGVPAPVSVEDLIGKKVLILANSIQAEQLSRLKESFPELAWEATDELTNTDILDKVFNEEVDYAIVDSTVYESQSSFYPGLSDAFVIGRTRPIAWVLTHNQDGSIKKSVDKFLGLESTKVLITELKAKYFSKENPLNFFDTVTFKSDLETRLPALEPYFKEAAIRYDFDWKFLAAIAYQESHWRADAVSPTGVKGIMMLTQAAAKEVGVEDRTDPVESIFGGAQYLINVKAKIPERIKDPDHTWFALAGYNIGFGHLEDARILTQRADKDPDKWEDVKEFLPLLSKQRYYQTVKYGYARGQEPVQYVENIQKYMDLLEWEKQIQEIREAREEAMRAIQDAENQSAPNGIILLDNMPDTL</sequence>
<dbReference type="GO" id="GO:0071555">
    <property type="term" value="P:cell wall organization"/>
    <property type="evidence" value="ECO:0007669"/>
    <property type="project" value="UniProtKB-KW"/>
</dbReference>
<comment type="similarity">
    <text evidence="2">Belongs to the bacterial solute-binding protein 3 family.</text>
</comment>
<keyword evidence="5 8" id="KW-0998">Cell outer membrane</keyword>
<evidence type="ECO:0000313" key="12">
    <source>
        <dbReference type="Proteomes" id="UP001169862"/>
    </source>
</evidence>
<dbReference type="InterPro" id="IPR001638">
    <property type="entry name" value="Solute-binding_3/MltF_N"/>
</dbReference>
<evidence type="ECO:0000256" key="1">
    <source>
        <dbReference type="ARBA" id="ARBA00007734"/>
    </source>
</evidence>
<dbReference type="InterPro" id="IPR008258">
    <property type="entry name" value="Transglycosylase_SLT_dom_1"/>
</dbReference>
<evidence type="ECO:0000259" key="10">
    <source>
        <dbReference type="SMART" id="SM00062"/>
    </source>
</evidence>
<comment type="similarity">
    <text evidence="8">In the N-terminal section; belongs to the bacterial solute-binding protein 3 family.</text>
</comment>
<dbReference type="EC" id="4.2.2.n1" evidence="8"/>
<feature type="domain" description="Solute-binding protein family 3/N-terminal" evidence="10">
    <location>
        <begin position="48"/>
        <end position="274"/>
    </location>
</feature>
<gene>
    <name evidence="8 11" type="primary">mltF</name>
    <name evidence="11" type="ORF">Q4490_12515</name>
</gene>